<evidence type="ECO:0000256" key="1">
    <source>
        <dbReference type="SAM" id="Phobius"/>
    </source>
</evidence>
<dbReference type="EMBL" id="JBHRTB010000010">
    <property type="protein sequence ID" value="MFC3143793.1"/>
    <property type="molecule type" value="Genomic_DNA"/>
</dbReference>
<feature type="transmembrane region" description="Helical" evidence="1">
    <location>
        <begin position="150"/>
        <end position="170"/>
    </location>
</feature>
<keyword evidence="1" id="KW-0472">Membrane</keyword>
<dbReference type="Proteomes" id="UP001595632">
    <property type="component" value="Unassembled WGS sequence"/>
</dbReference>
<feature type="transmembrane region" description="Helical" evidence="1">
    <location>
        <begin position="84"/>
        <end position="105"/>
    </location>
</feature>
<sequence length="205" mass="21334">MRINDPIDVIDQRAGRIARMSPIVAGAMVVSAAVILAFGWLGDHWQLVRPAQDAAAMVPLTAFCFVLIGLALIVFQAGGRSDKVIAQVLVLAAIALAAANYLAILTGLHDGLAFFLPGDRPYTDRMSPVTSFGMILGGLAVLATVQGRSILPLAISVFGISASICLVVLTTPDPTGDPLVSALSGLSLYTELGFLMLFTAVALDA</sequence>
<feature type="transmembrane region" description="Helical" evidence="1">
    <location>
        <begin position="54"/>
        <end position="75"/>
    </location>
</feature>
<feature type="transmembrane region" description="Helical" evidence="1">
    <location>
        <begin position="125"/>
        <end position="143"/>
    </location>
</feature>
<reference evidence="3" key="1">
    <citation type="journal article" date="2019" name="Int. J. Syst. Evol. Microbiol.">
        <title>The Global Catalogue of Microorganisms (GCM) 10K type strain sequencing project: providing services to taxonomists for standard genome sequencing and annotation.</title>
        <authorList>
            <consortium name="The Broad Institute Genomics Platform"/>
            <consortium name="The Broad Institute Genome Sequencing Center for Infectious Disease"/>
            <person name="Wu L."/>
            <person name="Ma J."/>
        </authorList>
    </citation>
    <scope>NUCLEOTIDE SEQUENCE [LARGE SCALE GENOMIC DNA]</scope>
    <source>
        <strain evidence="3">KCTC 52366</strain>
    </source>
</reference>
<accession>A0ABV7GQA2</accession>
<dbReference type="RefSeq" id="WP_275631067.1">
    <property type="nucleotide sequence ID" value="NZ_JARGYD010000001.1"/>
</dbReference>
<evidence type="ECO:0000313" key="2">
    <source>
        <dbReference type="EMBL" id="MFC3143793.1"/>
    </source>
</evidence>
<organism evidence="2 3">
    <name type="scientific">Psychromarinibacter halotolerans</name>
    <dbReference type="NCBI Taxonomy" id="1775175"/>
    <lineage>
        <taxon>Bacteria</taxon>
        <taxon>Pseudomonadati</taxon>
        <taxon>Pseudomonadota</taxon>
        <taxon>Alphaproteobacteria</taxon>
        <taxon>Rhodobacterales</taxon>
        <taxon>Paracoccaceae</taxon>
        <taxon>Psychromarinibacter</taxon>
    </lineage>
</organism>
<keyword evidence="3" id="KW-1185">Reference proteome</keyword>
<gene>
    <name evidence="2" type="ORF">ACFOGP_13815</name>
</gene>
<keyword evidence="1" id="KW-0812">Transmembrane</keyword>
<evidence type="ECO:0000313" key="3">
    <source>
        <dbReference type="Proteomes" id="UP001595632"/>
    </source>
</evidence>
<feature type="transmembrane region" description="Helical" evidence="1">
    <location>
        <begin position="182"/>
        <end position="203"/>
    </location>
</feature>
<feature type="transmembrane region" description="Helical" evidence="1">
    <location>
        <begin position="21"/>
        <end position="42"/>
    </location>
</feature>
<comment type="caution">
    <text evidence="2">The sequence shown here is derived from an EMBL/GenBank/DDBJ whole genome shotgun (WGS) entry which is preliminary data.</text>
</comment>
<protein>
    <submittedName>
        <fullName evidence="2">Uncharacterized protein</fullName>
    </submittedName>
</protein>
<name>A0ABV7GQA2_9RHOB</name>
<keyword evidence="1" id="KW-1133">Transmembrane helix</keyword>
<proteinExistence type="predicted"/>